<dbReference type="Proteomes" id="UP000594638">
    <property type="component" value="Unassembled WGS sequence"/>
</dbReference>
<name>A0A8S0UJM8_OLEEU</name>
<feature type="compositionally biased region" description="Basic and acidic residues" evidence="1">
    <location>
        <begin position="649"/>
        <end position="665"/>
    </location>
</feature>
<evidence type="ECO:0000313" key="3">
    <source>
        <dbReference type="Proteomes" id="UP000594638"/>
    </source>
</evidence>
<feature type="non-terminal residue" evidence="2">
    <location>
        <position position="1"/>
    </location>
</feature>
<feature type="compositionally biased region" description="Basic residues" evidence="1">
    <location>
        <begin position="1"/>
        <end position="10"/>
    </location>
</feature>
<feature type="region of interest" description="Disordered" evidence="1">
    <location>
        <begin position="331"/>
        <end position="352"/>
    </location>
</feature>
<dbReference type="EMBL" id="CACTIH010007815">
    <property type="protein sequence ID" value="CAA3018301.1"/>
    <property type="molecule type" value="Genomic_DNA"/>
</dbReference>
<dbReference type="PANTHER" id="PTHR37722:SF2">
    <property type="entry name" value="OS01G0167700 PROTEIN"/>
    <property type="match status" value="1"/>
</dbReference>
<comment type="caution">
    <text evidence="2">The sequence shown here is derived from an EMBL/GenBank/DDBJ whole genome shotgun (WGS) entry which is preliminary data.</text>
</comment>
<feature type="region of interest" description="Disordered" evidence="1">
    <location>
        <begin position="628"/>
        <end position="665"/>
    </location>
</feature>
<feature type="region of interest" description="Disordered" evidence="1">
    <location>
        <begin position="400"/>
        <end position="426"/>
    </location>
</feature>
<organism evidence="2 3">
    <name type="scientific">Olea europaea subsp. europaea</name>
    <dbReference type="NCBI Taxonomy" id="158383"/>
    <lineage>
        <taxon>Eukaryota</taxon>
        <taxon>Viridiplantae</taxon>
        <taxon>Streptophyta</taxon>
        <taxon>Embryophyta</taxon>
        <taxon>Tracheophyta</taxon>
        <taxon>Spermatophyta</taxon>
        <taxon>Magnoliopsida</taxon>
        <taxon>eudicotyledons</taxon>
        <taxon>Gunneridae</taxon>
        <taxon>Pentapetalae</taxon>
        <taxon>asterids</taxon>
        <taxon>lamiids</taxon>
        <taxon>Lamiales</taxon>
        <taxon>Oleaceae</taxon>
        <taxon>Oleeae</taxon>
        <taxon>Olea</taxon>
    </lineage>
</organism>
<dbReference type="PANTHER" id="PTHR37722">
    <property type="entry name" value="OS01G0167700 PROTEIN"/>
    <property type="match status" value="1"/>
</dbReference>
<keyword evidence="3" id="KW-1185">Reference proteome</keyword>
<accession>A0A8S0UJM8</accession>
<feature type="compositionally biased region" description="Polar residues" evidence="1">
    <location>
        <begin position="409"/>
        <end position="418"/>
    </location>
</feature>
<sequence>SRRSTQKRQKQYFEQRKRQQQQLSAGLENDANGRHSFHHLPHCPENDTFNLNYQNAHYSPAIHTKKAIAGDHFETNEARPSLCGHVETSPKKLPVSPLDYKEGLTGNGDKLKLTTQCHGISVIDLLGDDGAHGTVKEIPVHAPESHVAFSVEGLGKVETETPINSPCRSVLNSFSSLEEARRQARTSKTFKYGLDDFESRMDDMVEDIDFSSLYNDSIDQPFSCSGDYTFGNSKPRLSKFRKSLPFDRYDNSLNDVLGDDVIMYDTKDSDENIWNAGSIFLDNHIDKVEEYRLFCKNQVDLRDDDYADYSNNNDHWGRDFNFEGSSLQERRASKHRTENIDIRDPHSPSTKHQMSEYLRDFEISDARWFTIGIDHNVKDASNQPSWSCFIREHERENLSLSEESCSSSAVRGNESNRPPTRKEGTQVHGIHGWFQENKCYEKNIDGKKINRGNRSHLQQRESVNRLGKLTRMPEASLTPACFQTATFESNSFCQTSGMRKLSASGPSAWSKDVFDVTDSQLIIDCNTPFKRSPDLPGEHSPISEEMYFRHPCSHVYSHETPSPISQNIEFVSTVPNLSKDSKGNTVLDSLCSQSYLGLEKESLSRDGEKSVDNPSIVEDNIELQMDVSDGSKGLSSKMGSPSISPNRTPEMKESMKETDSTDLAKDTSSFVEIPCTSGGIQLCQGDTRILLPWKTESREEDCGHKETRIEITGKSNSGGSSCCDVAR</sequence>
<feature type="compositionally biased region" description="Polar residues" evidence="1">
    <location>
        <begin position="633"/>
        <end position="647"/>
    </location>
</feature>
<feature type="compositionally biased region" description="Basic and acidic residues" evidence="1">
    <location>
        <begin position="331"/>
        <end position="346"/>
    </location>
</feature>
<dbReference type="AlphaFoldDB" id="A0A8S0UJM8"/>
<gene>
    <name evidence="2" type="ORF">OLEA9_A096523</name>
</gene>
<evidence type="ECO:0000256" key="1">
    <source>
        <dbReference type="SAM" id="MobiDB-lite"/>
    </source>
</evidence>
<reference evidence="2 3" key="1">
    <citation type="submission" date="2019-12" db="EMBL/GenBank/DDBJ databases">
        <authorList>
            <person name="Alioto T."/>
            <person name="Alioto T."/>
            <person name="Gomez Garrido J."/>
        </authorList>
    </citation>
    <scope>NUCLEOTIDE SEQUENCE [LARGE SCALE GENOMIC DNA]</scope>
</reference>
<evidence type="ECO:0000313" key="2">
    <source>
        <dbReference type="EMBL" id="CAA3018301.1"/>
    </source>
</evidence>
<proteinExistence type="predicted"/>
<dbReference type="OrthoDB" id="994901at2759"/>
<dbReference type="Gramene" id="OE9A096523T1">
    <property type="protein sequence ID" value="OE9A096523C1"/>
    <property type="gene ID" value="OE9A096523"/>
</dbReference>
<protein>
    <submittedName>
        <fullName evidence="2">Uncharacterized protein</fullName>
    </submittedName>
</protein>
<feature type="region of interest" description="Disordered" evidence="1">
    <location>
        <begin position="1"/>
        <end position="25"/>
    </location>
</feature>